<feature type="compositionally biased region" description="Basic and acidic residues" evidence="1">
    <location>
        <begin position="68"/>
        <end position="77"/>
    </location>
</feature>
<sequence>MAKYEEDFMLRQAKQMADLLGSFMDKESVAEIMEMDAEQGQKLKMKAHENLLEQLGSQASQSSRKRERSLIKRRIAE</sequence>
<proteinExistence type="predicted"/>
<comment type="caution">
    <text evidence="2">The sequence shown here is derived from an EMBL/GenBank/DDBJ whole genome shotgun (WGS) entry which is preliminary data.</text>
</comment>
<evidence type="ECO:0000313" key="3">
    <source>
        <dbReference type="Proteomes" id="UP000673375"/>
    </source>
</evidence>
<accession>A0ABS4CP44</accession>
<organism evidence="2 3">
    <name type="scientific">Enterococcus larvae</name>
    <dbReference type="NCBI Taxonomy" id="2794352"/>
    <lineage>
        <taxon>Bacteria</taxon>
        <taxon>Bacillati</taxon>
        <taxon>Bacillota</taxon>
        <taxon>Bacilli</taxon>
        <taxon>Lactobacillales</taxon>
        <taxon>Enterococcaceae</taxon>
        <taxon>Enterococcus</taxon>
    </lineage>
</organism>
<reference evidence="2 3" key="1">
    <citation type="submission" date="2020-12" db="EMBL/GenBank/DDBJ databases">
        <title>Vagococcus allomyrinae sp. nov. and Enterococcus lavae sp. nov., isolated from the larvae of Allomyrina dichotoma.</title>
        <authorList>
            <person name="Lee S.D."/>
        </authorList>
    </citation>
    <scope>NUCLEOTIDE SEQUENCE [LARGE SCALE GENOMIC DNA]</scope>
    <source>
        <strain evidence="2 3">BWM-S5</strain>
    </source>
</reference>
<protein>
    <submittedName>
        <fullName evidence="2">Uncharacterized protein</fullName>
    </submittedName>
</protein>
<keyword evidence="3" id="KW-1185">Reference proteome</keyword>
<evidence type="ECO:0000313" key="2">
    <source>
        <dbReference type="EMBL" id="MBP1048351.1"/>
    </source>
</evidence>
<evidence type="ECO:0000256" key="1">
    <source>
        <dbReference type="SAM" id="MobiDB-lite"/>
    </source>
</evidence>
<gene>
    <name evidence="2" type="ORF">I6N96_18810</name>
</gene>
<dbReference type="EMBL" id="JAEDXU010000015">
    <property type="protein sequence ID" value="MBP1048351.1"/>
    <property type="molecule type" value="Genomic_DNA"/>
</dbReference>
<name>A0ABS4CP44_9ENTE</name>
<dbReference type="Proteomes" id="UP000673375">
    <property type="component" value="Unassembled WGS sequence"/>
</dbReference>
<feature type="region of interest" description="Disordered" evidence="1">
    <location>
        <begin position="54"/>
        <end position="77"/>
    </location>
</feature>
<dbReference type="RefSeq" id="WP_209559117.1">
    <property type="nucleotide sequence ID" value="NZ_JAEDXU010000015.1"/>
</dbReference>